<dbReference type="RefSeq" id="WP_007238881.1">
    <property type="nucleotide sequence ID" value="NZ_BAFB01000116.1"/>
</dbReference>
<dbReference type="OrthoDB" id="3681944at2"/>
<protein>
    <recommendedName>
        <fullName evidence="7">ESX secretion-associated protein EspG</fullName>
    </recommendedName>
</protein>
<organism evidence="5 6">
    <name type="scientific">Gordonia otitidis (strain DSM 44809 / CCUG 52243 / JCM 12355 / NBRC 100426 / IFM 10032)</name>
    <dbReference type="NCBI Taxonomy" id="1108044"/>
    <lineage>
        <taxon>Bacteria</taxon>
        <taxon>Bacillati</taxon>
        <taxon>Actinomycetota</taxon>
        <taxon>Actinomycetes</taxon>
        <taxon>Mycobacteriales</taxon>
        <taxon>Gordoniaceae</taxon>
        <taxon>Gordonia</taxon>
    </lineage>
</organism>
<dbReference type="InterPro" id="IPR025734">
    <property type="entry name" value="EspG"/>
</dbReference>
<keyword evidence="4" id="KW-0143">Chaperone</keyword>
<reference evidence="5" key="1">
    <citation type="submission" date="2012-02" db="EMBL/GenBank/DDBJ databases">
        <title>Whole genome shotgun sequence of Gordonia otitidis NBRC 100426.</title>
        <authorList>
            <person name="Yoshida I."/>
            <person name="Hosoyama A."/>
            <person name="Tsuchikane K."/>
            <person name="Katsumata H."/>
            <person name="Yamazaki S."/>
            <person name="Fujita N."/>
        </authorList>
    </citation>
    <scope>NUCLEOTIDE SEQUENCE [LARGE SCALE GENOMIC DNA]</scope>
    <source>
        <strain evidence="5">NBRC 100426</strain>
    </source>
</reference>
<evidence type="ECO:0000313" key="6">
    <source>
        <dbReference type="Proteomes" id="UP000005038"/>
    </source>
</evidence>
<accession>H5TMD9</accession>
<evidence type="ECO:0008006" key="7">
    <source>
        <dbReference type="Google" id="ProtNLM"/>
    </source>
</evidence>
<keyword evidence="3" id="KW-0963">Cytoplasm</keyword>
<gene>
    <name evidence="5" type="ORF">GOOTI_116_00030</name>
</gene>
<evidence type="ECO:0000256" key="4">
    <source>
        <dbReference type="ARBA" id="ARBA00023186"/>
    </source>
</evidence>
<dbReference type="Pfam" id="PF14011">
    <property type="entry name" value="ESX-1_EspG"/>
    <property type="match status" value="1"/>
</dbReference>
<evidence type="ECO:0000256" key="3">
    <source>
        <dbReference type="ARBA" id="ARBA00022490"/>
    </source>
</evidence>
<dbReference type="Proteomes" id="UP000005038">
    <property type="component" value="Unassembled WGS sequence"/>
</dbReference>
<proteinExistence type="inferred from homology"/>
<dbReference type="STRING" id="1108044.GOOTI_116_00030"/>
<evidence type="ECO:0000256" key="2">
    <source>
        <dbReference type="ARBA" id="ARBA00006411"/>
    </source>
</evidence>
<keyword evidence="6" id="KW-1185">Reference proteome</keyword>
<evidence type="ECO:0000256" key="1">
    <source>
        <dbReference type="ARBA" id="ARBA00004496"/>
    </source>
</evidence>
<dbReference type="EMBL" id="BAFB01000116">
    <property type="protein sequence ID" value="GAB34647.1"/>
    <property type="molecule type" value="Genomic_DNA"/>
</dbReference>
<sequence>MIWTAARGGQVEVATLRRVGARLGVACWPVVLDMLEVDDDAYRASRTDAAADVRIAELGIIDDVDDPVPWLAAALRVLGCPDHELEIRTFTESGAIRACLATRGDEHAFAVRIDDTVEISVVELRDVADVCAVVRKHCTRMTDNGSGDSESRPSAALRFAALACPCDELADRLGRCRRTDDVTHALTRLGMSSADAGTVARALSDVVRRTEIVAVSHRDGLHTQSPGALGIIDTSRGRIVAGPSRSPDGRVWTTLSPGSGHRIGQAVGLLIETLPDGTWFR</sequence>
<dbReference type="AlphaFoldDB" id="H5TMD9"/>
<comment type="caution">
    <text evidence="5">The sequence shown here is derived from an EMBL/GenBank/DDBJ whole genome shotgun (WGS) entry which is preliminary data.</text>
</comment>
<comment type="subcellular location">
    <subcellularLocation>
        <location evidence="1">Cytoplasm</location>
    </subcellularLocation>
</comment>
<evidence type="ECO:0000313" key="5">
    <source>
        <dbReference type="EMBL" id="GAB34647.1"/>
    </source>
</evidence>
<name>H5TMD9_GORO1</name>
<comment type="similarity">
    <text evidence="2">Belongs to the EspG family.</text>
</comment>